<proteinExistence type="predicted"/>
<reference evidence="1" key="1">
    <citation type="submission" date="2021-04" db="EMBL/GenBank/DDBJ databases">
        <authorList>
            <consortium name="Molecular Ecology Group"/>
        </authorList>
    </citation>
    <scope>NUCLEOTIDE SEQUENCE</scope>
</reference>
<evidence type="ECO:0000313" key="1">
    <source>
        <dbReference type="EMBL" id="CAG5125866.1"/>
    </source>
</evidence>
<gene>
    <name evidence="1" type="ORF">CUNI_LOCUS11424</name>
</gene>
<dbReference type="EMBL" id="CAJHNH020002190">
    <property type="protein sequence ID" value="CAG5125866.1"/>
    <property type="molecule type" value="Genomic_DNA"/>
</dbReference>
<organism evidence="1 2">
    <name type="scientific">Candidula unifasciata</name>
    <dbReference type="NCBI Taxonomy" id="100452"/>
    <lineage>
        <taxon>Eukaryota</taxon>
        <taxon>Metazoa</taxon>
        <taxon>Spiralia</taxon>
        <taxon>Lophotrochozoa</taxon>
        <taxon>Mollusca</taxon>
        <taxon>Gastropoda</taxon>
        <taxon>Heterobranchia</taxon>
        <taxon>Euthyneura</taxon>
        <taxon>Panpulmonata</taxon>
        <taxon>Eupulmonata</taxon>
        <taxon>Stylommatophora</taxon>
        <taxon>Helicina</taxon>
        <taxon>Helicoidea</taxon>
        <taxon>Geomitridae</taxon>
        <taxon>Candidula</taxon>
    </lineage>
</organism>
<dbReference type="Proteomes" id="UP000678393">
    <property type="component" value="Unassembled WGS sequence"/>
</dbReference>
<dbReference type="AlphaFoldDB" id="A0A8S3ZFM2"/>
<comment type="caution">
    <text evidence="1">The sequence shown here is derived from an EMBL/GenBank/DDBJ whole genome shotgun (WGS) entry which is preliminary data.</text>
</comment>
<protein>
    <submittedName>
        <fullName evidence="1">Uncharacterized protein</fullName>
    </submittedName>
</protein>
<sequence length="102" mass="11170">MKQSFDKYPTIADDTHSLSAHFYLPAATGIQAGSCLRLFVLLSKIVCCVCNGQCHTGALSQLFTGVSVLIRRPFSLLLKVYLELSSFVACHEAHVAFSKLCM</sequence>
<evidence type="ECO:0000313" key="2">
    <source>
        <dbReference type="Proteomes" id="UP000678393"/>
    </source>
</evidence>
<name>A0A8S3ZFM2_9EUPU</name>
<keyword evidence="2" id="KW-1185">Reference proteome</keyword>
<accession>A0A8S3ZFM2</accession>